<dbReference type="Gene3D" id="3.80.10.10">
    <property type="entry name" value="Ribonuclease Inhibitor"/>
    <property type="match status" value="1"/>
</dbReference>
<dbReference type="SUPFAM" id="SSF81383">
    <property type="entry name" value="F-box domain"/>
    <property type="match status" value="1"/>
</dbReference>
<reference evidence="2 3" key="1">
    <citation type="submission" date="2020-01" db="EMBL/GenBank/DDBJ databases">
        <authorList>
            <person name="Palmer J.M."/>
        </authorList>
    </citation>
    <scope>NUCLEOTIDE SEQUENCE [LARGE SCALE GENOMIC DNA]</scope>
    <source>
        <strain evidence="2 3">TWF970</strain>
    </source>
</reference>
<comment type="caution">
    <text evidence="2">The sequence shown here is derived from an EMBL/GenBank/DDBJ whole genome shotgun (WGS) entry which is preliminary data.</text>
</comment>
<protein>
    <recommendedName>
        <fullName evidence="1">F-box domain-containing protein</fullName>
    </recommendedName>
</protein>
<dbReference type="InterPro" id="IPR032675">
    <property type="entry name" value="LRR_dom_sf"/>
</dbReference>
<dbReference type="EMBL" id="JAABOJ010000035">
    <property type="protein sequence ID" value="KAF3275876.1"/>
    <property type="molecule type" value="Genomic_DNA"/>
</dbReference>
<evidence type="ECO:0000313" key="2">
    <source>
        <dbReference type="EMBL" id="KAF3275876.1"/>
    </source>
</evidence>
<accession>A0A7C8RAZ9</accession>
<evidence type="ECO:0000259" key="1">
    <source>
        <dbReference type="Pfam" id="PF12937"/>
    </source>
</evidence>
<organism evidence="2 3">
    <name type="scientific">Orbilia oligospora</name>
    <name type="common">Nematode-trapping fungus</name>
    <name type="synonym">Arthrobotrys oligospora</name>
    <dbReference type="NCBI Taxonomy" id="2813651"/>
    <lineage>
        <taxon>Eukaryota</taxon>
        <taxon>Fungi</taxon>
        <taxon>Dikarya</taxon>
        <taxon>Ascomycota</taxon>
        <taxon>Pezizomycotina</taxon>
        <taxon>Orbiliomycetes</taxon>
        <taxon>Orbiliales</taxon>
        <taxon>Orbiliaceae</taxon>
        <taxon>Orbilia</taxon>
    </lineage>
</organism>
<dbReference type="Pfam" id="PF12937">
    <property type="entry name" value="F-box-like"/>
    <property type="match status" value="1"/>
</dbReference>
<evidence type="ECO:0000313" key="3">
    <source>
        <dbReference type="Proteomes" id="UP000474640"/>
    </source>
</evidence>
<feature type="domain" description="F-box" evidence="1">
    <location>
        <begin position="11"/>
        <end position="54"/>
    </location>
</feature>
<dbReference type="OrthoDB" id="1720422at2759"/>
<dbReference type="SUPFAM" id="SSF52047">
    <property type="entry name" value="RNI-like"/>
    <property type="match status" value="1"/>
</dbReference>
<gene>
    <name evidence="2" type="ORF">TWF970_006488</name>
</gene>
<sequence length="534" mass="61954">MSLPRNRTTVDSLPPETLHDILMYLKHCKNDLASTCLVSKRFHSTSLPILYETVVLMFGYHGDYLEEQFTSILTHEHQGLPFIKNFGIQGSLVYFPLYPKYPLESQMAAEITQTTTMFNCLLLSVLRRFKSNQLRNFIWLTDMHLTPTIVNELDARQNMLQGAWVFGPDDLESTGIIADSLFKFLNTKVQLRDLHLGGIHDMDTVLNVFSNFDRMPNKLRRLTVQLQDSNFLKRLLESPHAWEEFLQQNNSILSQPSEPKFPWLTQLSLQGVDDVFFEGVRRIDHIFALGQLEELKFTFGGEFSSTLKQMTGKCLRLKVFYLWGHTSETTLSEFLVSLPPLKELALNILENGVDNPDILRLDIHSKSLTKLYLRFENNGDQSSGSCFLRLLQRGCSFPQLTEFAFSMPVEEFAALRNQDSHLPRLELLWLLQPNNHWARELFKLDSMTSMLRPLFRDDKARPKWRFFAIGQRPQNKHRLIIYEFCESLTVEEKICTGLGCVAHGKVFEHSPNLTLLNCFGIWLPWEEERNFVHV</sequence>
<proteinExistence type="predicted"/>
<dbReference type="InterPro" id="IPR001810">
    <property type="entry name" value="F-box_dom"/>
</dbReference>
<dbReference type="InterPro" id="IPR036047">
    <property type="entry name" value="F-box-like_dom_sf"/>
</dbReference>
<dbReference type="AlphaFoldDB" id="A0A7C8RAZ9"/>
<name>A0A7C8RAZ9_ORBOL</name>
<dbReference type="Proteomes" id="UP000474640">
    <property type="component" value="Unassembled WGS sequence"/>
</dbReference>